<feature type="binding site" evidence="10">
    <location>
        <position position="305"/>
    </location>
    <ligand>
        <name>NAD(+)</name>
        <dbReference type="ChEBI" id="CHEBI:57540"/>
    </ligand>
</feature>
<evidence type="ECO:0000313" key="15">
    <source>
        <dbReference type="EMBL" id="GAT61656.1"/>
    </source>
</evidence>
<keyword evidence="8 12" id="KW-0676">Redox-active center</keyword>
<feature type="binding site" evidence="10">
    <location>
        <position position="202"/>
    </location>
    <ligand>
        <name>NAD(+)</name>
        <dbReference type="ChEBI" id="CHEBI:57540"/>
    </ligand>
</feature>
<keyword evidence="5 12" id="KW-0560">Oxidoreductase</keyword>
<evidence type="ECO:0000256" key="12">
    <source>
        <dbReference type="RuleBase" id="RU003691"/>
    </source>
</evidence>
<comment type="cofactor">
    <cofactor evidence="10">
        <name>FAD</name>
        <dbReference type="ChEBI" id="CHEBI:57692"/>
    </cofactor>
    <text evidence="10">Binds 1 FAD per subunit.</text>
</comment>
<dbReference type="InterPro" id="IPR016156">
    <property type="entry name" value="FAD/NAD-linked_Rdtase_dimer_sf"/>
</dbReference>
<dbReference type="PROSITE" id="PS00076">
    <property type="entry name" value="PYRIDINE_REDOX_1"/>
    <property type="match status" value="1"/>
</dbReference>
<keyword evidence="4 10" id="KW-0274">FAD</keyword>
<dbReference type="AlphaFoldDB" id="A0A161LHK6"/>
<dbReference type="Gene3D" id="3.30.390.30">
    <property type="match status" value="1"/>
</dbReference>
<feature type="domain" description="Pyridine nucleotide-disulphide oxidoreductase dimerisation" evidence="13">
    <location>
        <begin position="339"/>
        <end position="445"/>
    </location>
</feature>
<evidence type="ECO:0000256" key="1">
    <source>
        <dbReference type="ARBA" id="ARBA00007532"/>
    </source>
</evidence>
<keyword evidence="10" id="KW-0547">Nucleotide-binding</keyword>
<sequence length="467" mass="51330">MFDLAIIGGGPAGFFAAECAGNQGLKVILFEKDTLGGVCINEGCIPAKTLLNSIQAYNIVKDAEKYGIIIDKNASKFSMELALQQKEKVVRNMQTIVSDKFNSDIATLVQGKASIKGRSADGSITICCEDQEYRSKNLLICTGSRPDMPEIPGIESSLVCTYDIMLNSTELPQKLVMIGGGQVSIELAHIYNSLGAEITILEENDEILLDTDNEICSVLREEYAKRGIITHLNTRISKIEGNKVFFSIKGVEMTAEGEKILCDIGRRPNLEGFGLENLDVECYRKGIRINNQMQTSEPNVFAAGDVTGFSKSAHAAYCEAAVAINTILGIDDHMNFKAVPTCVFSSPEIAHVGITEETLNLAWRPHKIIRLPLTQSSRYVIQDHEFEGLCKIIVGEDETILGVHIIGNNCSEAIVAAVMAVESQMTISEWRKIVFPYPTIGEVMKGTLIYAQIPFEQPKYDRSNSRK</sequence>
<evidence type="ECO:0000256" key="6">
    <source>
        <dbReference type="ARBA" id="ARBA00023027"/>
    </source>
</evidence>
<feature type="disulfide bond" description="Redox-active" evidence="11">
    <location>
        <begin position="39"/>
        <end position="44"/>
    </location>
</feature>
<dbReference type="InterPro" id="IPR036188">
    <property type="entry name" value="FAD/NAD-bd_sf"/>
</dbReference>
<reference evidence="16" key="2">
    <citation type="journal article" date="2017" name="Genome Announc.">
        <title>Draft genome sequence of Paludibacter jiangxiensis NM7(T), a propionate-producing fermentative bacterium.</title>
        <authorList>
            <person name="Qiu Y.-L."/>
            <person name="Tourlousse D.M."/>
            <person name="Matsuura N."/>
            <person name="Ohashi A."/>
            <person name="Sekiguchi Y."/>
        </authorList>
    </citation>
    <scope>NUCLEOTIDE SEQUENCE [LARGE SCALE GENOMIC DNA]</scope>
    <source>
        <strain evidence="16">NM7</strain>
    </source>
</reference>
<feature type="binding site" evidence="10">
    <location>
        <begin position="142"/>
        <end position="144"/>
    </location>
    <ligand>
        <name>FAD</name>
        <dbReference type="ChEBI" id="CHEBI:57692"/>
    </ligand>
</feature>
<dbReference type="Proteomes" id="UP000076586">
    <property type="component" value="Unassembled WGS sequence"/>
</dbReference>
<dbReference type="InterPro" id="IPR050151">
    <property type="entry name" value="Class-I_Pyr_Nuc-Dis_Oxidored"/>
</dbReference>
<dbReference type="PANTHER" id="PTHR22912">
    <property type="entry name" value="DISULFIDE OXIDOREDUCTASE"/>
    <property type="match status" value="1"/>
</dbReference>
<evidence type="ECO:0000256" key="10">
    <source>
        <dbReference type="PIRSR" id="PIRSR000350-3"/>
    </source>
</evidence>
<proteinExistence type="inferred from homology"/>
<dbReference type="Pfam" id="PF02852">
    <property type="entry name" value="Pyr_redox_dim"/>
    <property type="match status" value="1"/>
</dbReference>
<name>A0A161LHK6_9BACT</name>
<protein>
    <recommendedName>
        <fullName evidence="2">Dihydrolipoyl dehydrogenase</fullName>
    </recommendedName>
    <alternativeName>
        <fullName evidence="9">Dihydrolipoamide dehydrogenase</fullName>
    </alternativeName>
</protein>
<feature type="binding site" evidence="10">
    <location>
        <begin position="179"/>
        <end position="186"/>
    </location>
    <ligand>
        <name>NAD(+)</name>
        <dbReference type="ChEBI" id="CHEBI:57540"/>
    </ligand>
</feature>
<dbReference type="InterPro" id="IPR023753">
    <property type="entry name" value="FAD/NAD-binding_dom"/>
</dbReference>
<feature type="binding site" evidence="10">
    <location>
        <position position="265"/>
    </location>
    <ligand>
        <name>NAD(+)</name>
        <dbReference type="ChEBI" id="CHEBI:57540"/>
    </ligand>
</feature>
<evidence type="ECO:0000256" key="11">
    <source>
        <dbReference type="PIRSR" id="PIRSR000350-4"/>
    </source>
</evidence>
<evidence type="ECO:0000259" key="13">
    <source>
        <dbReference type="Pfam" id="PF02852"/>
    </source>
</evidence>
<dbReference type="PANTHER" id="PTHR22912:SF217">
    <property type="entry name" value="DIHYDROLIPOYL DEHYDROGENASE"/>
    <property type="match status" value="1"/>
</dbReference>
<keyword evidence="6 10" id="KW-0520">NAD</keyword>
<evidence type="ECO:0000259" key="14">
    <source>
        <dbReference type="Pfam" id="PF07992"/>
    </source>
</evidence>
<feature type="binding site" evidence="10">
    <location>
        <position position="48"/>
    </location>
    <ligand>
        <name>FAD</name>
        <dbReference type="ChEBI" id="CHEBI:57692"/>
    </ligand>
</feature>
<comment type="similarity">
    <text evidence="1 12">Belongs to the class-I pyridine nucleotide-disulfide oxidoreductase family.</text>
</comment>
<dbReference type="EMBL" id="BDCR01000001">
    <property type="protein sequence ID" value="GAT61656.1"/>
    <property type="molecule type" value="Genomic_DNA"/>
</dbReference>
<evidence type="ECO:0000256" key="7">
    <source>
        <dbReference type="ARBA" id="ARBA00023157"/>
    </source>
</evidence>
<dbReference type="GO" id="GO:0050660">
    <property type="term" value="F:flavin adenine dinucleotide binding"/>
    <property type="evidence" value="ECO:0007669"/>
    <property type="project" value="TreeGrafter"/>
</dbReference>
<evidence type="ECO:0000256" key="3">
    <source>
        <dbReference type="ARBA" id="ARBA00022630"/>
    </source>
</evidence>
<dbReference type="SUPFAM" id="SSF51905">
    <property type="entry name" value="FAD/NAD(P)-binding domain"/>
    <property type="match status" value="1"/>
</dbReference>
<reference evidence="16" key="1">
    <citation type="submission" date="2016-04" db="EMBL/GenBank/DDBJ databases">
        <title>Draft genome sequence of Paludibacter jiangxiensis strain NM7.</title>
        <authorList>
            <person name="Qiu Y."/>
            <person name="Matsuura N."/>
            <person name="Ohashi A."/>
            <person name="Tourlousse M.D."/>
            <person name="Sekiguchi Y."/>
        </authorList>
    </citation>
    <scope>NUCLEOTIDE SEQUENCE [LARGE SCALE GENOMIC DNA]</scope>
    <source>
        <strain evidence="16">NM7</strain>
    </source>
</reference>
<evidence type="ECO:0000256" key="5">
    <source>
        <dbReference type="ARBA" id="ARBA00023002"/>
    </source>
</evidence>
<evidence type="ECO:0000256" key="9">
    <source>
        <dbReference type="ARBA" id="ARBA00031281"/>
    </source>
</evidence>
<feature type="domain" description="FAD/NAD(P)-binding" evidence="14">
    <location>
        <begin position="2"/>
        <end position="319"/>
    </location>
</feature>
<accession>A0A161LHK6</accession>
<dbReference type="PIRSF" id="PIRSF000350">
    <property type="entry name" value="Mercury_reductase_MerA"/>
    <property type="match status" value="1"/>
</dbReference>
<gene>
    <name evidence="15" type="ORF">PJIAN_1236</name>
</gene>
<dbReference type="Gene3D" id="3.50.50.60">
    <property type="entry name" value="FAD/NAD(P)-binding domain"/>
    <property type="match status" value="2"/>
</dbReference>
<keyword evidence="3 12" id="KW-0285">Flavoprotein</keyword>
<comment type="caution">
    <text evidence="15">The sequence shown here is derived from an EMBL/GenBank/DDBJ whole genome shotgun (WGS) entry which is preliminary data.</text>
</comment>
<dbReference type="PRINTS" id="PR00368">
    <property type="entry name" value="FADPNR"/>
</dbReference>
<dbReference type="Pfam" id="PF07992">
    <property type="entry name" value="Pyr_redox_2"/>
    <property type="match status" value="1"/>
</dbReference>
<dbReference type="InterPro" id="IPR004099">
    <property type="entry name" value="Pyr_nucl-diS_OxRdtase_dimer"/>
</dbReference>
<keyword evidence="16" id="KW-1185">Reference proteome</keyword>
<evidence type="ECO:0000256" key="2">
    <source>
        <dbReference type="ARBA" id="ARBA00016961"/>
    </source>
</evidence>
<evidence type="ECO:0000256" key="8">
    <source>
        <dbReference type="ARBA" id="ARBA00023284"/>
    </source>
</evidence>
<dbReference type="InterPro" id="IPR001100">
    <property type="entry name" value="Pyr_nuc-diS_OxRdtase"/>
</dbReference>
<dbReference type="STRING" id="681398.PJIAN_1236"/>
<dbReference type="InterPro" id="IPR012999">
    <property type="entry name" value="Pyr_OxRdtase_I_AS"/>
</dbReference>
<dbReference type="GO" id="GO:0004148">
    <property type="term" value="F:dihydrolipoyl dehydrogenase (NADH) activity"/>
    <property type="evidence" value="ECO:0007669"/>
    <property type="project" value="TreeGrafter"/>
</dbReference>
<dbReference type="SUPFAM" id="SSF55424">
    <property type="entry name" value="FAD/NAD-linked reductases, dimerisation (C-terminal) domain"/>
    <property type="match status" value="1"/>
</dbReference>
<keyword evidence="7" id="KW-1015">Disulfide bond</keyword>
<evidence type="ECO:0000313" key="16">
    <source>
        <dbReference type="Proteomes" id="UP000076586"/>
    </source>
</evidence>
<evidence type="ECO:0000256" key="4">
    <source>
        <dbReference type="ARBA" id="ARBA00022827"/>
    </source>
</evidence>
<dbReference type="GO" id="GO:0006103">
    <property type="term" value="P:2-oxoglutarate metabolic process"/>
    <property type="evidence" value="ECO:0007669"/>
    <property type="project" value="TreeGrafter"/>
</dbReference>
<organism evidence="15 16">
    <name type="scientific">Paludibacter jiangxiensis</name>
    <dbReference type="NCBI Taxonomy" id="681398"/>
    <lineage>
        <taxon>Bacteria</taxon>
        <taxon>Pseudomonadati</taxon>
        <taxon>Bacteroidota</taxon>
        <taxon>Bacteroidia</taxon>
        <taxon>Bacteroidales</taxon>
        <taxon>Paludibacteraceae</taxon>
        <taxon>Paludibacter</taxon>
    </lineage>
</organism>
<dbReference type="PRINTS" id="PR00411">
    <property type="entry name" value="PNDRDTASEI"/>
</dbReference>